<dbReference type="InterPro" id="IPR018982">
    <property type="entry name" value="RQC_domain"/>
</dbReference>
<keyword evidence="8" id="KW-0547">Nucleotide-binding</keyword>
<dbReference type="EMBL" id="JAFHDT010000024">
    <property type="protein sequence ID" value="KAI7791784.1"/>
    <property type="molecule type" value="Genomic_DNA"/>
</dbReference>
<dbReference type="Pfam" id="PF15907">
    <property type="entry name" value="Itfg2"/>
    <property type="match status" value="1"/>
</dbReference>
<evidence type="ECO:0000256" key="2">
    <source>
        <dbReference type="ARBA" id="ARBA00001946"/>
    </source>
</evidence>
<keyword evidence="14" id="KW-0238">DNA-binding</keyword>
<evidence type="ECO:0000259" key="28">
    <source>
        <dbReference type="PROSITE" id="PS51194"/>
    </source>
</evidence>
<dbReference type="InterPro" id="IPR027417">
    <property type="entry name" value="P-loop_NTPase"/>
</dbReference>
<dbReference type="FunFam" id="1.10.10.10:FF:000306">
    <property type="entry name" value="ATP-dependent DNA helicase"/>
    <property type="match status" value="1"/>
</dbReference>
<accession>A0A9W7T8U4</accession>
<dbReference type="Gene3D" id="1.10.10.10">
    <property type="entry name" value="Winged helix-like DNA-binding domain superfamily/Winged helix DNA-binding domain"/>
    <property type="match status" value="1"/>
</dbReference>
<dbReference type="SMART" id="SM00487">
    <property type="entry name" value="DEXDc"/>
    <property type="match status" value="1"/>
</dbReference>
<comment type="similarity">
    <text evidence="5">Belongs to the helicase family. RecQ subfamily.</text>
</comment>
<evidence type="ECO:0000256" key="14">
    <source>
        <dbReference type="ARBA" id="ARBA00023125"/>
    </source>
</evidence>
<dbReference type="NCBIfam" id="TIGR00614">
    <property type="entry name" value="recQ_fam"/>
    <property type="match status" value="1"/>
</dbReference>
<dbReference type="InterPro" id="IPR031793">
    <property type="entry name" value="KICSTOR_ITFG2"/>
</dbReference>
<sequence>MANDTGDAQTELDSVEAELEMVELQISELLEKQSKLNSRKNKLLKIVEGACSSAQPSGSSKAPKPSFSKQDLQHYEESDFSWSKEVQGELLSVFKLSKFRPLQRAAINLSMSGKDLFLVMPTGRGKSLCYQLPALCSKGFTLVIAPLVSLMEDQLMYLKSIDVAAVTLNASSTKEDSKRILAGMIDKNSPFKLLYVTPEKIAKSKLLMSKLEKAYNMGLLSRIAVDEVHCCSQWGHDFRPDYKLLGILKRQFPKVPLVGLTATATSSVLKDCQKILCVQNPITLTAPFNRPNLYYEVRFKDNENCTDEIAALIKGKYKNQSGIVYVFSQKDAENVAVDLQKRDIHAQPYHANMQPSDKTLVHRHWASKKIQVVVATVAFGMGIDKADVRFVIHHTISKSIENYYQESGRAGRDDSPADCIVFFGFMDIFRISTMVVMENTGQQKLQNMVAYCQNVDRCRRSLMAIHFDEIWNDDECDQMCDVCRHGNDYVTMDITKHAQDVVSIVEHASSMDEKLTPLKVCEAWMGKGPAKHRKMITITSLSRLEVESIIIHLLLHGYFSEDFSFTPYTTHFYLKLGRKAALLKNSSHSITMKMRRRLPSFSTVKKVSEYAGEKTSAKVEGKRPAESDRHKSVAKKDVQSGEMQEAETAMIDIDNTANQIPNKSKIYKNHKNMEKRLAQSLDDNDASDTDENVKQPSVFEVDVEVNVVEQNCMTLKQNSTSPKRQKQPLTENYNCVGEVDQPKSDLLTCVGVGDICNKGRNFVVAVGAEGWFHLFDINASAAKSDSSSQQDGSVGDEQKHSFTQHIPANTKVMLISDIDGDGRCELVVGYTDRVVRAFRWEEPPDASDMSAGQLVLLKKWLLEGQVDSLSVNPSPEGLPELMVSQPGCGYAILTCSWTQEGASGPGDENTANPSREGSSRDVVLHLTTGRIHNKNVSTHLIGSISRGSEDDSSKGGLFALCTLDGTIKLLDSSENLLWSVQVDHQLFALQKLDVTGDGREEVVACAWDGQTYIIDHTRTVVRFQFDENVNAFCAGQYACKEGKNSPCLVYVSFNHKIYVYWRVELERMEPTNLLGVLEERPEYTALLHRLGVDITDTDAVRKLIGDVLYGNKQKHITE</sequence>
<dbReference type="InterPro" id="IPR036388">
    <property type="entry name" value="WH-like_DNA-bd_sf"/>
</dbReference>
<evidence type="ECO:0000256" key="9">
    <source>
        <dbReference type="ARBA" id="ARBA00022801"/>
    </source>
</evidence>
<evidence type="ECO:0000256" key="4">
    <source>
        <dbReference type="ARBA" id="ARBA00004123"/>
    </source>
</evidence>
<dbReference type="FunFam" id="3.40.50.300:FF:000596">
    <property type="entry name" value="ATP-dependent DNA helicase"/>
    <property type="match status" value="1"/>
</dbReference>
<dbReference type="InterPro" id="IPR036322">
    <property type="entry name" value="WD40_repeat_dom_sf"/>
</dbReference>
<dbReference type="EC" id="5.6.2.4" evidence="18"/>
<dbReference type="GO" id="GO:0006260">
    <property type="term" value="P:DNA replication"/>
    <property type="evidence" value="ECO:0007669"/>
    <property type="project" value="InterPro"/>
</dbReference>
<comment type="cofactor">
    <cofactor evidence="3">
        <name>Zn(2+)</name>
        <dbReference type="ChEBI" id="CHEBI:29105"/>
    </cofactor>
</comment>
<dbReference type="PANTHER" id="PTHR13710">
    <property type="entry name" value="DNA HELICASE RECQ FAMILY MEMBER"/>
    <property type="match status" value="1"/>
</dbReference>
<dbReference type="GO" id="GO:0005694">
    <property type="term" value="C:chromosome"/>
    <property type="evidence" value="ECO:0007669"/>
    <property type="project" value="TreeGrafter"/>
</dbReference>
<dbReference type="InterPro" id="IPR032284">
    <property type="entry name" value="RecQ_Zn-bd"/>
</dbReference>
<comment type="catalytic activity">
    <reaction evidence="17">
        <text>Couples ATP hydrolysis with the unwinding of duplex DNA by translocating in the 3'-5' direction.</text>
        <dbReference type="EC" id="5.6.2.4"/>
    </reaction>
</comment>
<protein>
    <recommendedName>
        <fullName evidence="22">ATP-dependent DNA helicase Q1</fullName>
        <ecNumber evidence="18">5.6.2.4</ecNumber>
    </recommendedName>
    <alternativeName>
        <fullName evidence="19">DNA 3'-5' helicase Q1</fullName>
    </alternativeName>
    <alternativeName>
        <fullName evidence="23">DNA-dependent ATPase Q1</fullName>
    </alternativeName>
    <alternativeName>
        <fullName evidence="24">RecQ protein-like 1</fullName>
    </alternativeName>
</protein>
<dbReference type="FunFam" id="3.40.50.300:FF:000752">
    <property type="entry name" value="ATP-dependent DNA helicase"/>
    <property type="match status" value="1"/>
</dbReference>
<evidence type="ECO:0000256" key="23">
    <source>
        <dbReference type="ARBA" id="ARBA00076886"/>
    </source>
</evidence>
<dbReference type="InterPro" id="IPR004589">
    <property type="entry name" value="DNA_helicase_ATP-dep_RecQ"/>
</dbReference>
<keyword evidence="16" id="KW-0539">Nucleus</keyword>
<keyword evidence="13" id="KW-0007">Acetylation</keyword>
<evidence type="ECO:0000256" key="15">
    <source>
        <dbReference type="ARBA" id="ARBA00023235"/>
    </source>
</evidence>
<dbReference type="GO" id="GO:0005737">
    <property type="term" value="C:cytoplasm"/>
    <property type="evidence" value="ECO:0007669"/>
    <property type="project" value="TreeGrafter"/>
</dbReference>
<dbReference type="PROSITE" id="PS51192">
    <property type="entry name" value="HELICASE_ATP_BIND_1"/>
    <property type="match status" value="1"/>
</dbReference>
<evidence type="ECO:0000256" key="5">
    <source>
        <dbReference type="ARBA" id="ARBA00005446"/>
    </source>
</evidence>
<evidence type="ECO:0000256" key="8">
    <source>
        <dbReference type="ARBA" id="ARBA00022741"/>
    </source>
</evidence>
<dbReference type="SMART" id="SM00490">
    <property type="entry name" value="HELICc"/>
    <property type="match status" value="1"/>
</dbReference>
<keyword evidence="10 29" id="KW-0347">Helicase</keyword>
<keyword evidence="7" id="KW-0479">Metal-binding</keyword>
<comment type="cofactor">
    <cofactor evidence="1">
        <name>Mn(2+)</name>
        <dbReference type="ChEBI" id="CHEBI:29035"/>
    </cofactor>
</comment>
<evidence type="ECO:0000256" key="24">
    <source>
        <dbReference type="ARBA" id="ARBA00084019"/>
    </source>
</evidence>
<organism evidence="29 30">
    <name type="scientific">Triplophysa rosa</name>
    <name type="common">Cave loach</name>
    <dbReference type="NCBI Taxonomy" id="992332"/>
    <lineage>
        <taxon>Eukaryota</taxon>
        <taxon>Metazoa</taxon>
        <taxon>Chordata</taxon>
        <taxon>Craniata</taxon>
        <taxon>Vertebrata</taxon>
        <taxon>Euteleostomi</taxon>
        <taxon>Actinopterygii</taxon>
        <taxon>Neopterygii</taxon>
        <taxon>Teleostei</taxon>
        <taxon>Ostariophysi</taxon>
        <taxon>Cypriniformes</taxon>
        <taxon>Nemacheilidae</taxon>
        <taxon>Triplophysa</taxon>
    </lineage>
</organism>
<evidence type="ECO:0000256" key="13">
    <source>
        <dbReference type="ARBA" id="ARBA00022990"/>
    </source>
</evidence>
<evidence type="ECO:0000256" key="10">
    <source>
        <dbReference type="ARBA" id="ARBA00022806"/>
    </source>
</evidence>
<evidence type="ECO:0000256" key="21">
    <source>
        <dbReference type="ARBA" id="ARBA00051437"/>
    </source>
</evidence>
<feature type="compositionally biased region" description="Basic and acidic residues" evidence="26">
    <location>
        <begin position="612"/>
        <end position="639"/>
    </location>
</feature>
<evidence type="ECO:0000256" key="16">
    <source>
        <dbReference type="ARBA" id="ARBA00023242"/>
    </source>
</evidence>
<keyword evidence="11" id="KW-0862">Zinc</keyword>
<evidence type="ECO:0000256" key="22">
    <source>
        <dbReference type="ARBA" id="ARBA00074295"/>
    </source>
</evidence>
<dbReference type="SUPFAM" id="SSF50978">
    <property type="entry name" value="WD40 repeat-like"/>
    <property type="match status" value="1"/>
</dbReference>
<dbReference type="CDD" id="cd18015">
    <property type="entry name" value="DEXHc_RecQ1"/>
    <property type="match status" value="1"/>
</dbReference>
<evidence type="ECO:0000256" key="3">
    <source>
        <dbReference type="ARBA" id="ARBA00001947"/>
    </source>
</evidence>
<evidence type="ECO:0000256" key="1">
    <source>
        <dbReference type="ARBA" id="ARBA00001936"/>
    </source>
</evidence>
<dbReference type="SUPFAM" id="SSF52540">
    <property type="entry name" value="P-loop containing nucleoside triphosphate hydrolases"/>
    <property type="match status" value="1"/>
</dbReference>
<dbReference type="InterPro" id="IPR011545">
    <property type="entry name" value="DEAD/DEAH_box_helicase_dom"/>
</dbReference>
<dbReference type="Pfam" id="PF00271">
    <property type="entry name" value="Helicase_C"/>
    <property type="match status" value="1"/>
</dbReference>
<evidence type="ECO:0000256" key="6">
    <source>
        <dbReference type="ARBA" id="ARBA00022553"/>
    </source>
</evidence>
<dbReference type="InterPro" id="IPR001650">
    <property type="entry name" value="Helicase_C-like"/>
</dbReference>
<evidence type="ECO:0000313" key="29">
    <source>
        <dbReference type="EMBL" id="KAI7791784.1"/>
    </source>
</evidence>
<dbReference type="InterPro" id="IPR014001">
    <property type="entry name" value="Helicase_ATP-bd"/>
</dbReference>
<dbReference type="AlphaFoldDB" id="A0A9W7T8U4"/>
<reference evidence="29" key="1">
    <citation type="submission" date="2021-02" db="EMBL/GenBank/DDBJ databases">
        <title>Comparative genomics reveals that relaxation of natural selection precedes convergent phenotypic evolution of cavefish.</title>
        <authorList>
            <person name="Peng Z."/>
        </authorList>
    </citation>
    <scope>NUCLEOTIDE SEQUENCE</scope>
    <source>
        <tissue evidence="29">Muscle</tissue>
    </source>
</reference>
<name>A0A9W7T8U4_TRIRA</name>
<dbReference type="GO" id="GO:0043138">
    <property type="term" value="F:3'-5' DNA helicase activity"/>
    <property type="evidence" value="ECO:0007669"/>
    <property type="project" value="UniProtKB-EC"/>
</dbReference>
<dbReference type="CDD" id="cd18794">
    <property type="entry name" value="SF2_C_RecQ"/>
    <property type="match status" value="1"/>
</dbReference>
<dbReference type="PANTHER" id="PTHR13710:SF105">
    <property type="entry name" value="ATP-DEPENDENT DNA HELICASE Q1"/>
    <property type="match status" value="1"/>
</dbReference>
<evidence type="ECO:0000256" key="20">
    <source>
        <dbReference type="ARBA" id="ARBA00048778"/>
    </source>
</evidence>
<dbReference type="PROSITE" id="PS51194">
    <property type="entry name" value="HELICASE_CTER"/>
    <property type="match status" value="1"/>
</dbReference>
<evidence type="ECO:0000256" key="17">
    <source>
        <dbReference type="ARBA" id="ARBA00034617"/>
    </source>
</evidence>
<dbReference type="GO" id="GO:0000724">
    <property type="term" value="P:double-strand break repair via homologous recombination"/>
    <property type="evidence" value="ECO:0007669"/>
    <property type="project" value="TreeGrafter"/>
</dbReference>
<dbReference type="GO" id="GO:0016787">
    <property type="term" value="F:hydrolase activity"/>
    <property type="evidence" value="ECO:0007669"/>
    <property type="project" value="UniProtKB-KW"/>
</dbReference>
<evidence type="ECO:0000256" key="12">
    <source>
        <dbReference type="ARBA" id="ARBA00022840"/>
    </source>
</evidence>
<feature type="domain" description="Helicase ATP-binding" evidence="27">
    <location>
        <begin position="107"/>
        <end position="282"/>
    </location>
</feature>
<dbReference type="SMART" id="SM00956">
    <property type="entry name" value="RQC"/>
    <property type="match status" value="1"/>
</dbReference>
<gene>
    <name evidence="29" type="ORF">IRJ41_008316</name>
</gene>
<evidence type="ECO:0000259" key="27">
    <source>
        <dbReference type="PROSITE" id="PS51192"/>
    </source>
</evidence>
<evidence type="ECO:0000256" key="25">
    <source>
        <dbReference type="SAM" id="Coils"/>
    </source>
</evidence>
<dbReference type="Pfam" id="PF00270">
    <property type="entry name" value="DEAD"/>
    <property type="match status" value="1"/>
</dbReference>
<dbReference type="GO" id="GO:0003677">
    <property type="term" value="F:DNA binding"/>
    <property type="evidence" value="ECO:0007669"/>
    <property type="project" value="UniProtKB-KW"/>
</dbReference>
<keyword evidence="25" id="KW-0175">Coiled coil</keyword>
<comment type="catalytic activity">
    <reaction evidence="20">
        <text>ATP + H2O = ADP + phosphate + H(+)</text>
        <dbReference type="Rhea" id="RHEA:13065"/>
        <dbReference type="ChEBI" id="CHEBI:15377"/>
        <dbReference type="ChEBI" id="CHEBI:15378"/>
        <dbReference type="ChEBI" id="CHEBI:30616"/>
        <dbReference type="ChEBI" id="CHEBI:43474"/>
        <dbReference type="ChEBI" id="CHEBI:456216"/>
    </reaction>
    <physiologicalReaction direction="left-to-right" evidence="20">
        <dbReference type="Rhea" id="RHEA:13066"/>
    </physiologicalReaction>
</comment>
<dbReference type="Pfam" id="PF16124">
    <property type="entry name" value="RecQ_Zn_bind"/>
    <property type="match status" value="1"/>
</dbReference>
<evidence type="ECO:0000256" key="18">
    <source>
        <dbReference type="ARBA" id="ARBA00034808"/>
    </source>
</evidence>
<dbReference type="GO" id="GO:0005634">
    <property type="term" value="C:nucleus"/>
    <property type="evidence" value="ECO:0007669"/>
    <property type="project" value="UniProtKB-SubCell"/>
</dbReference>
<evidence type="ECO:0000256" key="19">
    <source>
        <dbReference type="ARBA" id="ARBA00044566"/>
    </source>
</evidence>
<feature type="domain" description="Helicase C-terminal" evidence="28">
    <location>
        <begin position="304"/>
        <end position="456"/>
    </location>
</feature>
<comment type="catalytic activity">
    <reaction evidence="21">
        <text>dATP + H2O = dADP + phosphate + H(+)</text>
        <dbReference type="Rhea" id="RHEA:51908"/>
        <dbReference type="ChEBI" id="CHEBI:15377"/>
        <dbReference type="ChEBI" id="CHEBI:15378"/>
        <dbReference type="ChEBI" id="CHEBI:43474"/>
        <dbReference type="ChEBI" id="CHEBI:57667"/>
        <dbReference type="ChEBI" id="CHEBI:61404"/>
    </reaction>
    <physiologicalReaction direction="left-to-right" evidence="21">
        <dbReference type="Rhea" id="RHEA:51909"/>
    </physiologicalReaction>
</comment>
<keyword evidence="6" id="KW-0597">Phosphoprotein</keyword>
<dbReference type="Proteomes" id="UP001059041">
    <property type="component" value="Linkage Group LG24"/>
</dbReference>
<evidence type="ECO:0000256" key="7">
    <source>
        <dbReference type="ARBA" id="ARBA00022723"/>
    </source>
</evidence>
<dbReference type="GO" id="GO:0005524">
    <property type="term" value="F:ATP binding"/>
    <property type="evidence" value="ECO:0007669"/>
    <property type="project" value="UniProtKB-KW"/>
</dbReference>
<feature type="coiled-coil region" evidence="25">
    <location>
        <begin position="5"/>
        <end position="39"/>
    </location>
</feature>
<proteinExistence type="inferred from homology"/>
<dbReference type="GO" id="GO:0046872">
    <property type="term" value="F:metal ion binding"/>
    <property type="evidence" value="ECO:0007669"/>
    <property type="project" value="UniProtKB-KW"/>
</dbReference>
<dbReference type="GO" id="GO:0009378">
    <property type="term" value="F:four-way junction helicase activity"/>
    <property type="evidence" value="ECO:0007669"/>
    <property type="project" value="TreeGrafter"/>
</dbReference>
<keyword evidence="30" id="KW-1185">Reference proteome</keyword>
<keyword evidence="9" id="KW-0378">Hydrolase</keyword>
<keyword evidence="12" id="KW-0067">ATP-binding</keyword>
<evidence type="ECO:0000313" key="30">
    <source>
        <dbReference type="Proteomes" id="UP001059041"/>
    </source>
</evidence>
<keyword evidence="15" id="KW-0413">Isomerase</keyword>
<comment type="caution">
    <text evidence="29">The sequence shown here is derived from an EMBL/GenBank/DDBJ whole genome shotgun (WGS) entry which is preliminary data.</text>
</comment>
<evidence type="ECO:0000256" key="11">
    <source>
        <dbReference type="ARBA" id="ARBA00022833"/>
    </source>
</evidence>
<evidence type="ECO:0000256" key="26">
    <source>
        <dbReference type="SAM" id="MobiDB-lite"/>
    </source>
</evidence>
<comment type="cofactor">
    <cofactor evidence="2">
        <name>Mg(2+)</name>
        <dbReference type="ChEBI" id="CHEBI:18420"/>
    </cofactor>
</comment>
<feature type="region of interest" description="Disordered" evidence="26">
    <location>
        <begin position="612"/>
        <end position="644"/>
    </location>
</feature>
<comment type="subcellular location">
    <subcellularLocation>
        <location evidence="4">Nucleus</location>
    </subcellularLocation>
</comment>
<dbReference type="Gene3D" id="3.40.50.300">
    <property type="entry name" value="P-loop containing nucleotide triphosphate hydrolases"/>
    <property type="match status" value="2"/>
</dbReference>